<comment type="caution">
    <text evidence="2">The sequence shown here is derived from an EMBL/GenBank/DDBJ whole genome shotgun (WGS) entry which is preliminary data.</text>
</comment>
<dbReference type="AlphaFoldDB" id="A0A934RHN9"/>
<accession>A0A934RHN9</accession>
<dbReference type="RefSeq" id="WP_200282669.1">
    <property type="nucleotide sequence ID" value="NZ_JAENII010000016.1"/>
</dbReference>
<evidence type="ECO:0000259" key="1">
    <source>
        <dbReference type="Pfam" id="PF09994"/>
    </source>
</evidence>
<keyword evidence="3" id="KW-1185">Reference proteome</keyword>
<evidence type="ECO:0000313" key="3">
    <source>
        <dbReference type="Proteomes" id="UP000658278"/>
    </source>
</evidence>
<organism evidence="2 3">
    <name type="scientific">Haloferula rosea</name>
    <dbReference type="NCBI Taxonomy" id="490093"/>
    <lineage>
        <taxon>Bacteria</taxon>
        <taxon>Pseudomonadati</taxon>
        <taxon>Verrucomicrobiota</taxon>
        <taxon>Verrucomicrobiia</taxon>
        <taxon>Verrucomicrobiales</taxon>
        <taxon>Verrucomicrobiaceae</taxon>
        <taxon>Haloferula</taxon>
    </lineage>
</organism>
<reference evidence="2" key="1">
    <citation type="submission" date="2021-01" db="EMBL/GenBank/DDBJ databases">
        <title>Modified the classification status of verrucomicrobia.</title>
        <authorList>
            <person name="Feng X."/>
        </authorList>
    </citation>
    <scope>NUCLEOTIDE SEQUENCE</scope>
    <source>
        <strain evidence="2">KCTC 22201</strain>
    </source>
</reference>
<dbReference type="PANTHER" id="PTHR33840:SF1">
    <property type="entry name" value="TLE1 PHOSPHOLIPASE DOMAIN-CONTAINING PROTEIN"/>
    <property type="match status" value="1"/>
</dbReference>
<name>A0A934RHN9_9BACT</name>
<dbReference type="InterPro" id="IPR018712">
    <property type="entry name" value="Tle1-like_cat"/>
</dbReference>
<dbReference type="EMBL" id="JAENII010000016">
    <property type="protein sequence ID" value="MBK1828711.1"/>
    <property type="molecule type" value="Genomic_DNA"/>
</dbReference>
<protein>
    <submittedName>
        <fullName evidence="2">DUF2235 domain-containing protein</fullName>
    </submittedName>
</protein>
<gene>
    <name evidence="2" type="ORF">JIN81_16880</name>
</gene>
<proteinExistence type="predicted"/>
<dbReference type="Proteomes" id="UP000658278">
    <property type="component" value="Unassembled WGS sequence"/>
</dbReference>
<feature type="domain" description="T6SS Phospholipase effector Tle1-like catalytic" evidence="1">
    <location>
        <begin position="2"/>
        <end position="254"/>
    </location>
</feature>
<sequence length="342" mass="39126">MKRIVICSDGTWNSPDDEQATNVLRFSRAIAPVDNDGANQVVFYDWGVGADRKKMSGGISGAGIDKNIMDCYRFIVHNFEPGDQLFFFGFSRGAYTVRSLGGFIRNCGIFKREHADRIPSAYDHYRRRQPSSSPDAHASVELRRRYAWKDRPEIEFLGVWDTVGSLGVPVTFFGLLDNEEYLFHDTSPSSIIQCARHAMSIDECRKDFPVTRWDVKPGIDLKEVWFAGVHSDVGGGYEDDNRLSEVAATWMAQEAAARGLRFESFLLDALEDVPGASQHPQPTGIYRVRGKRWRKLLLDDLVHESVRRRYQYLGRRWKSPAFRKFFKAHDHDWSSLHIEGNP</sequence>
<dbReference type="PANTHER" id="PTHR33840">
    <property type="match status" value="1"/>
</dbReference>
<evidence type="ECO:0000313" key="2">
    <source>
        <dbReference type="EMBL" id="MBK1828711.1"/>
    </source>
</evidence>
<dbReference type="Pfam" id="PF09994">
    <property type="entry name" value="T6SS_Tle1-like_cat"/>
    <property type="match status" value="1"/>
</dbReference>